<accession>A0A0F9FQB9</accession>
<dbReference type="EMBL" id="LAZR01022803">
    <property type="protein sequence ID" value="KKL80596.1"/>
    <property type="molecule type" value="Genomic_DNA"/>
</dbReference>
<sequence length="128" mass="15270">MGEGRSEVKKISDAVLDGLVRTLVRELSGGYCKRCKRHARGQGEVSHLYRRRRKTVRWDLRNVHYLCLECHQEIDNDQIRLVSFMYDVLPRDDIEDLQRLANMTLKEYPIDRRALKKELQEKIRTLEE</sequence>
<protein>
    <recommendedName>
        <fullName evidence="2">HNH domain-containing protein</fullName>
    </recommendedName>
</protein>
<reference evidence="1" key="1">
    <citation type="journal article" date="2015" name="Nature">
        <title>Complex archaea that bridge the gap between prokaryotes and eukaryotes.</title>
        <authorList>
            <person name="Spang A."/>
            <person name="Saw J.H."/>
            <person name="Jorgensen S.L."/>
            <person name="Zaremba-Niedzwiedzka K."/>
            <person name="Martijn J."/>
            <person name="Lind A.E."/>
            <person name="van Eijk R."/>
            <person name="Schleper C."/>
            <person name="Guy L."/>
            <person name="Ettema T.J."/>
        </authorList>
    </citation>
    <scope>NUCLEOTIDE SEQUENCE</scope>
</reference>
<evidence type="ECO:0000313" key="1">
    <source>
        <dbReference type="EMBL" id="KKL80596.1"/>
    </source>
</evidence>
<name>A0A0F9FQB9_9ZZZZ</name>
<gene>
    <name evidence="1" type="ORF">LCGC14_2003220</name>
</gene>
<organism evidence="1">
    <name type="scientific">marine sediment metagenome</name>
    <dbReference type="NCBI Taxonomy" id="412755"/>
    <lineage>
        <taxon>unclassified sequences</taxon>
        <taxon>metagenomes</taxon>
        <taxon>ecological metagenomes</taxon>
    </lineage>
</organism>
<comment type="caution">
    <text evidence="1">The sequence shown here is derived from an EMBL/GenBank/DDBJ whole genome shotgun (WGS) entry which is preliminary data.</text>
</comment>
<proteinExistence type="predicted"/>
<dbReference type="AlphaFoldDB" id="A0A0F9FQB9"/>
<evidence type="ECO:0008006" key="2">
    <source>
        <dbReference type="Google" id="ProtNLM"/>
    </source>
</evidence>